<dbReference type="AlphaFoldDB" id="E3H699"/>
<dbReference type="EMBL" id="CP002281">
    <property type="protein sequence ID" value="ADO81858.1"/>
    <property type="molecule type" value="Genomic_DNA"/>
</dbReference>
<evidence type="ECO:0000313" key="1">
    <source>
        <dbReference type="EMBL" id="ADO81858.1"/>
    </source>
</evidence>
<dbReference type="STRING" id="572544.Ilyop_0068"/>
<sequence>MGIINILALNEREIETIKLLLEYAEKKAKNEEMKLICSQLLEKISLKYYFSPEEDGKLKGLSPKARSLYYEFYEKYDFDLIDFVGRISQEYRAPNDIYKALLRQFPISTSLFKGHPQEIIDIIILVLDDNIG</sequence>
<dbReference type="Proteomes" id="UP000006875">
    <property type="component" value="Chromosome"/>
</dbReference>
<keyword evidence="2" id="KW-1185">Reference proteome</keyword>
<proteinExistence type="predicted"/>
<name>E3H699_ILYPC</name>
<reference evidence="1 2" key="1">
    <citation type="journal article" date="2010" name="Stand. Genomic Sci.">
        <title>Complete genome sequence of Ilyobacter polytropus type strain (CuHbu1).</title>
        <authorList>
            <person name="Sikorski J."/>
            <person name="Chertkov O."/>
            <person name="Lapidus A."/>
            <person name="Nolan M."/>
            <person name="Lucas S."/>
            <person name="Del Rio T.G."/>
            <person name="Tice H."/>
            <person name="Cheng J.F."/>
            <person name="Tapia R."/>
            <person name="Han C."/>
            <person name="Goodwin L."/>
            <person name="Pitluck S."/>
            <person name="Liolios K."/>
            <person name="Ivanova N."/>
            <person name="Mavromatis K."/>
            <person name="Mikhailova N."/>
            <person name="Pati A."/>
            <person name="Chen A."/>
            <person name="Palaniappan K."/>
            <person name="Land M."/>
            <person name="Hauser L."/>
            <person name="Chang Y.J."/>
            <person name="Jeffries C.D."/>
            <person name="Brambilla E."/>
            <person name="Yasawong M."/>
            <person name="Rohde M."/>
            <person name="Pukall R."/>
            <person name="Spring S."/>
            <person name="Goker M."/>
            <person name="Woyke T."/>
            <person name="Bristow J."/>
            <person name="Eisen J.A."/>
            <person name="Markowitz V."/>
            <person name="Hugenholtz P."/>
            <person name="Kyrpides N.C."/>
            <person name="Klenk H.P."/>
        </authorList>
    </citation>
    <scope>NUCLEOTIDE SEQUENCE [LARGE SCALE GENOMIC DNA]</scope>
    <source>
        <strain evidence="2">ATCC 51220 / DSM 2926 / LMG 16218 / CuHBu1</strain>
    </source>
</reference>
<protein>
    <submittedName>
        <fullName evidence="1">Uncharacterized protein</fullName>
    </submittedName>
</protein>
<gene>
    <name evidence="1" type="ordered locus">Ilyop_0068</name>
</gene>
<accession>E3H699</accession>
<dbReference type="HOGENOM" id="CLU_1914220_0_0_0"/>
<dbReference type="KEGG" id="ipo:Ilyop_0068"/>
<evidence type="ECO:0000313" key="2">
    <source>
        <dbReference type="Proteomes" id="UP000006875"/>
    </source>
</evidence>
<organism evidence="1 2">
    <name type="scientific">Ilyobacter polytropus (strain ATCC 51220 / DSM 2926 / LMG 16218 / CuHBu1)</name>
    <dbReference type="NCBI Taxonomy" id="572544"/>
    <lineage>
        <taxon>Bacteria</taxon>
        <taxon>Fusobacteriati</taxon>
        <taxon>Fusobacteriota</taxon>
        <taxon>Fusobacteriia</taxon>
        <taxon>Fusobacteriales</taxon>
        <taxon>Fusobacteriaceae</taxon>
        <taxon>Ilyobacter</taxon>
    </lineage>
</organism>